<organism evidence="10 11">
    <name type="scientific">Vogesella aquatica</name>
    <dbReference type="NCBI Taxonomy" id="2984206"/>
    <lineage>
        <taxon>Bacteria</taxon>
        <taxon>Pseudomonadati</taxon>
        <taxon>Pseudomonadota</taxon>
        <taxon>Betaproteobacteria</taxon>
        <taxon>Neisseriales</taxon>
        <taxon>Chromobacteriaceae</taxon>
        <taxon>Vogesella</taxon>
    </lineage>
</organism>
<feature type="transmembrane region" description="Helical" evidence="9">
    <location>
        <begin position="369"/>
        <end position="390"/>
    </location>
</feature>
<evidence type="ECO:0000256" key="1">
    <source>
        <dbReference type="ARBA" id="ARBA00004429"/>
    </source>
</evidence>
<feature type="transmembrane region" description="Helical" evidence="9">
    <location>
        <begin position="1000"/>
        <end position="1023"/>
    </location>
</feature>
<dbReference type="EMBL" id="JAQQLF010000025">
    <property type="protein sequence ID" value="MDC7718760.1"/>
    <property type="molecule type" value="Genomic_DNA"/>
</dbReference>
<keyword evidence="11" id="KW-1185">Reference proteome</keyword>
<dbReference type="PANTHER" id="PTHR32063:SF76">
    <property type="entry name" value="EFFLUX PUMP MEMBRANE TRANSPORTER"/>
    <property type="match status" value="1"/>
</dbReference>
<comment type="similarity">
    <text evidence="2 9">Belongs to the resistance-nodulation-cell division (RND) (TC 2.A.6) family.</text>
</comment>
<dbReference type="InterPro" id="IPR001036">
    <property type="entry name" value="Acrflvin-R"/>
</dbReference>
<protein>
    <recommendedName>
        <fullName evidence="9">Efflux pump membrane transporter</fullName>
    </recommendedName>
</protein>
<feature type="transmembrane region" description="Helical" evidence="9">
    <location>
        <begin position="343"/>
        <end position="362"/>
    </location>
</feature>
<gene>
    <name evidence="10" type="ORF">PQU95_16290</name>
</gene>
<dbReference type="InterPro" id="IPR027463">
    <property type="entry name" value="AcrB_DN_DC_subdom"/>
</dbReference>
<dbReference type="PANTHER" id="PTHR32063">
    <property type="match status" value="1"/>
</dbReference>
<evidence type="ECO:0000256" key="6">
    <source>
        <dbReference type="ARBA" id="ARBA00022692"/>
    </source>
</evidence>
<keyword evidence="8 9" id="KW-0472">Membrane</keyword>
<dbReference type="Gene3D" id="3.30.70.1320">
    <property type="entry name" value="Multidrug efflux transporter AcrB pore domain like"/>
    <property type="match status" value="1"/>
</dbReference>
<feature type="transmembrane region" description="Helical" evidence="9">
    <location>
        <begin position="473"/>
        <end position="500"/>
    </location>
</feature>
<keyword evidence="6 9" id="KW-0812">Transmembrane</keyword>
<keyword evidence="7 9" id="KW-1133">Transmembrane helix</keyword>
<feature type="transmembrane region" description="Helical" evidence="9">
    <location>
        <begin position="537"/>
        <end position="554"/>
    </location>
</feature>
<dbReference type="Gene3D" id="3.30.70.1440">
    <property type="entry name" value="Multidrug efflux transporter AcrB pore domain"/>
    <property type="match status" value="1"/>
</dbReference>
<feature type="transmembrane region" description="Helical" evidence="9">
    <location>
        <begin position="923"/>
        <end position="948"/>
    </location>
</feature>
<feature type="transmembrane region" description="Helical" evidence="9">
    <location>
        <begin position="872"/>
        <end position="890"/>
    </location>
</feature>
<dbReference type="NCBIfam" id="NF000282">
    <property type="entry name" value="RND_permease_1"/>
    <property type="match status" value="1"/>
</dbReference>
<accession>A0ABT5J2R6</accession>
<feature type="transmembrane region" description="Helical" evidence="9">
    <location>
        <begin position="969"/>
        <end position="988"/>
    </location>
</feature>
<dbReference type="Pfam" id="PF00873">
    <property type="entry name" value="ACR_tran"/>
    <property type="match status" value="1"/>
</dbReference>
<evidence type="ECO:0000256" key="7">
    <source>
        <dbReference type="ARBA" id="ARBA00022989"/>
    </source>
</evidence>
<feature type="transmembrane region" description="Helical" evidence="9">
    <location>
        <begin position="445"/>
        <end position="467"/>
    </location>
</feature>
<dbReference type="RefSeq" id="WP_272752985.1">
    <property type="nucleotide sequence ID" value="NZ_JAQQLF010000025.1"/>
</dbReference>
<dbReference type="SUPFAM" id="SSF82693">
    <property type="entry name" value="Multidrug efflux transporter AcrB pore domain, PN1, PN2, PC1 and PC2 subdomains"/>
    <property type="match status" value="4"/>
</dbReference>
<evidence type="ECO:0000256" key="8">
    <source>
        <dbReference type="ARBA" id="ARBA00023136"/>
    </source>
</evidence>
<comment type="subcellular location">
    <subcellularLocation>
        <location evidence="1 9">Cell inner membrane</location>
        <topology evidence="1 9">Multi-pass membrane protein</topology>
    </subcellularLocation>
</comment>
<feature type="transmembrane region" description="Helical" evidence="9">
    <location>
        <begin position="12"/>
        <end position="31"/>
    </location>
</feature>
<dbReference type="Gene3D" id="3.30.70.1430">
    <property type="entry name" value="Multidrug efflux transporter AcrB pore domain"/>
    <property type="match status" value="2"/>
</dbReference>
<comment type="caution">
    <text evidence="10">The sequence shown here is derived from an EMBL/GenBank/DDBJ whole genome shotgun (WGS) entry which is preliminary data.</text>
</comment>
<evidence type="ECO:0000256" key="2">
    <source>
        <dbReference type="ARBA" id="ARBA00010942"/>
    </source>
</evidence>
<keyword evidence="3 9" id="KW-0813">Transport</keyword>
<dbReference type="PRINTS" id="PR00702">
    <property type="entry name" value="ACRIFLAVINRP"/>
</dbReference>
<dbReference type="SUPFAM" id="SSF82714">
    <property type="entry name" value="Multidrug efflux transporter AcrB TolC docking domain, DN and DC subdomains"/>
    <property type="match status" value="2"/>
</dbReference>
<reference evidence="10 11" key="1">
    <citation type="submission" date="2023-01" db="EMBL/GenBank/DDBJ databases">
        <title>Novel species of the genus Vogesella isolated from rivers.</title>
        <authorList>
            <person name="Lu H."/>
        </authorList>
    </citation>
    <scope>NUCLEOTIDE SEQUENCE [LARGE SCALE GENOMIC DNA]</scope>
    <source>
        <strain evidence="10 11">DC21W</strain>
    </source>
</reference>
<evidence type="ECO:0000313" key="10">
    <source>
        <dbReference type="EMBL" id="MDC7718760.1"/>
    </source>
</evidence>
<name>A0ABT5J2R6_9NEIS</name>
<evidence type="ECO:0000256" key="9">
    <source>
        <dbReference type="RuleBase" id="RU364070"/>
    </source>
</evidence>
<dbReference type="Gene3D" id="1.20.1640.10">
    <property type="entry name" value="Multidrug efflux transporter AcrB transmembrane domain"/>
    <property type="match status" value="2"/>
</dbReference>
<evidence type="ECO:0000256" key="5">
    <source>
        <dbReference type="ARBA" id="ARBA00022519"/>
    </source>
</evidence>
<dbReference type="SUPFAM" id="SSF82866">
    <property type="entry name" value="Multidrug efflux transporter AcrB transmembrane domain"/>
    <property type="match status" value="2"/>
</dbReference>
<sequence length="1043" mass="112194">MFSAFFVRRPIFASVISIVILLAGFFGMRALPVEQYPQIVPPSVAVTANYPGASAEVVADTVASPLEQAINGVDDMLYLQSTSSSNGRLTVTVTFKIGTNPDQATINVNNRVQSALSSLPEEVRRQGVNVRKQAATFLQVISLYSPDKRFDTLFMSNYALLNVVDELKRIPGVGQVTNFAGQDYAMRIWLRPDRLSQLNLTPGDVAKAIREQNAQFAAGKVGGTPTAGTQPDFTYTITTQGRFSEVSEFENIIVRSGSGGQQVRLKDVARVELGALSYDFSGLHNGRPTIPIGINLAPGANQLDTAKAVQERMDELAARFPQGLSYAIPYDTTRFVEVSINEVISTLAEAMVLVFAVVYLFLQNWRATLIPGLAVPVSIVGTFAGMYIFGYSINTLTLFGMVLAIGIVVDDAIVVLENVERIMSQEGKPPYEATLQAMKEVSGPVVAIVLVLCSVFIPVAFLGGIAGQMYKQFAITIAISVTISGIVALTLTPALCALMLKPEHQHSNRFFEGFNRFFDRMTASYGNGVSFLIRRSLLALVMFGVLIGASVWLFKLIPSSLAPEEDQGYIIAATILPDGAAINRTQDVMNRFDKQIAANPAVKDVMSFAGFDILSGTNRSNTGVTFITLKPWDERKAPNLSAQAVVGDVFQKGMMVPEGLVLAFNPPPISGMSSTGGFEAYLQSRNGATSAELAQQAQKLMMAAAKRPELAGVQTTFSANVPQLNVQLDRDKAKSLGVAVGDVFDAMSSTFGSLYVNDFSKFGRIFTVQLQSEADFRDSVEDLRNVFVRGQNGQMIPLTSLVKIEQRTGPEVVDRYNAFPAAKFVGGPAPGYSSGESLAAMEQLAKEVLPDGYTLAWTGSAFQEKSTGGSSSMVFVVALLMVFLILSAQYERWTLPFAVLTAVPFAVFGALLATWMRGLANDVYFQVALVTLIGLAAKNAILIVEFAVIKMEEGMSLADAAIDAAKLRFRPIVMTSLAFILGCVPLAISSGAGSASRHAIGTGVIGGMLAATFIAALFIPLFFKLIMQLSQGKAAKQGEKHDA</sequence>
<evidence type="ECO:0000313" key="11">
    <source>
        <dbReference type="Proteomes" id="UP001219956"/>
    </source>
</evidence>
<proteinExistence type="inferred from homology"/>
<dbReference type="NCBIfam" id="TIGR00915">
    <property type="entry name" value="2A0602"/>
    <property type="match status" value="1"/>
</dbReference>
<evidence type="ECO:0000256" key="4">
    <source>
        <dbReference type="ARBA" id="ARBA00022475"/>
    </source>
</evidence>
<keyword evidence="4" id="KW-1003">Cell membrane</keyword>
<feature type="transmembrane region" description="Helical" evidence="9">
    <location>
        <begin position="897"/>
        <end position="917"/>
    </location>
</feature>
<feature type="transmembrane region" description="Helical" evidence="9">
    <location>
        <begin position="396"/>
        <end position="416"/>
    </location>
</feature>
<dbReference type="InterPro" id="IPR004764">
    <property type="entry name" value="MdtF-like"/>
</dbReference>
<dbReference type="Gene3D" id="3.30.2090.10">
    <property type="entry name" value="Multidrug efflux transporter AcrB TolC docking domain, DN and DC subdomains"/>
    <property type="match status" value="2"/>
</dbReference>
<dbReference type="Proteomes" id="UP001219956">
    <property type="component" value="Unassembled WGS sequence"/>
</dbReference>
<keyword evidence="5 9" id="KW-0997">Cell inner membrane</keyword>
<evidence type="ECO:0000256" key="3">
    <source>
        <dbReference type="ARBA" id="ARBA00022448"/>
    </source>
</evidence>